<gene>
    <name evidence="1" type="ORF">BH720_031450</name>
</gene>
<name>A0ACD5GTY1_9CYAN</name>
<evidence type="ECO:0000313" key="1">
    <source>
        <dbReference type="EMBL" id="XPM63699.1"/>
    </source>
</evidence>
<sequence>MDILQTPYDRNSPASGVHLQAAILHNLLNDNYLRPIALQSDRPLNLLLYVLGGCLIGYGVALRTSSNSVPWSLRRQLVVGVVLVGVPVGVEFCPVSK</sequence>
<dbReference type="Proteomes" id="UP000095472">
    <property type="component" value="Chromosome"/>
</dbReference>
<keyword evidence="2" id="KW-1185">Reference proteome</keyword>
<reference evidence="1 2" key="1">
    <citation type="journal article" date="2016" name="Genome Announc.">
        <title>Draft Genome Sequence of the Thermotolerant Cyanobacterium Desertifilum sp. IPPAS B-1220.</title>
        <authorList>
            <person name="Mironov K.S."/>
            <person name="Sinetova M.A."/>
            <person name="Bolatkhan K."/>
            <person name="Zayadan B.K."/>
            <person name="Ustinova V.V."/>
            <person name="Kupriyanova E.V."/>
            <person name="Skrypnik A.N."/>
            <person name="Gogoleva N.E."/>
            <person name="Gogolev Y.V."/>
            <person name="Los D.A."/>
        </authorList>
    </citation>
    <scope>NUCLEOTIDE SEQUENCE [LARGE SCALE GENOMIC DNA]</scope>
    <source>
        <strain evidence="1 2">IPPAS B-1220</strain>
    </source>
</reference>
<accession>A0ACD5GTY1</accession>
<protein>
    <submittedName>
        <fullName evidence="1">Uncharacterized protein</fullName>
    </submittedName>
</protein>
<dbReference type="EMBL" id="CP182909">
    <property type="protein sequence ID" value="XPM63699.1"/>
    <property type="molecule type" value="Genomic_DNA"/>
</dbReference>
<organism evidence="1 2">
    <name type="scientific">Desertifilum tharense IPPAS B-1220</name>
    <dbReference type="NCBI Taxonomy" id="1781255"/>
    <lineage>
        <taxon>Bacteria</taxon>
        <taxon>Bacillati</taxon>
        <taxon>Cyanobacteriota</taxon>
        <taxon>Cyanophyceae</taxon>
        <taxon>Desertifilales</taxon>
        <taxon>Desertifilaceae</taxon>
        <taxon>Desertifilum</taxon>
    </lineage>
</organism>
<proteinExistence type="predicted"/>
<evidence type="ECO:0000313" key="2">
    <source>
        <dbReference type="Proteomes" id="UP000095472"/>
    </source>
</evidence>